<feature type="domain" description="Isochorismatase-like" evidence="2">
    <location>
        <begin position="13"/>
        <end position="195"/>
    </location>
</feature>
<dbReference type="EMBL" id="VJZA01000029">
    <property type="protein sequence ID" value="TVT21116.1"/>
    <property type="molecule type" value="Genomic_DNA"/>
</dbReference>
<evidence type="ECO:0000313" key="3">
    <source>
        <dbReference type="EMBL" id="TVT21116.1"/>
    </source>
</evidence>
<dbReference type="PANTHER" id="PTHR43540">
    <property type="entry name" value="PEROXYUREIDOACRYLATE/UREIDOACRYLATE AMIDOHYDROLASE-RELATED"/>
    <property type="match status" value="1"/>
</dbReference>
<evidence type="ECO:0000256" key="1">
    <source>
        <dbReference type="ARBA" id="ARBA00022801"/>
    </source>
</evidence>
<protein>
    <submittedName>
        <fullName evidence="3">Cysteine hydrolase</fullName>
    </submittedName>
</protein>
<comment type="caution">
    <text evidence="3">The sequence shown here is derived from an EMBL/GenBank/DDBJ whole genome shotgun (WGS) entry which is preliminary data.</text>
</comment>
<evidence type="ECO:0000313" key="4">
    <source>
        <dbReference type="Proteomes" id="UP000318578"/>
    </source>
</evidence>
<reference evidence="3 4" key="1">
    <citation type="submission" date="2019-07" db="EMBL/GenBank/DDBJ databases">
        <title>New species of Amycolatopsis and Streptomyces.</title>
        <authorList>
            <person name="Duangmal K."/>
            <person name="Teo W.F.A."/>
            <person name="Lipun K."/>
        </authorList>
    </citation>
    <scope>NUCLEOTIDE SEQUENCE [LARGE SCALE GENOMIC DNA]</scope>
    <source>
        <strain evidence="3 4">JCM 30562</strain>
    </source>
</reference>
<dbReference type="GO" id="GO:0016787">
    <property type="term" value="F:hydrolase activity"/>
    <property type="evidence" value="ECO:0007669"/>
    <property type="project" value="UniProtKB-KW"/>
</dbReference>
<organism evidence="3 4">
    <name type="scientific">Amycolatopsis acidiphila</name>
    <dbReference type="NCBI Taxonomy" id="715473"/>
    <lineage>
        <taxon>Bacteria</taxon>
        <taxon>Bacillati</taxon>
        <taxon>Actinomycetota</taxon>
        <taxon>Actinomycetes</taxon>
        <taxon>Pseudonocardiales</taxon>
        <taxon>Pseudonocardiaceae</taxon>
        <taxon>Amycolatopsis</taxon>
    </lineage>
</organism>
<accession>A0A558AA37</accession>
<dbReference type="SUPFAM" id="SSF52499">
    <property type="entry name" value="Isochorismatase-like hydrolases"/>
    <property type="match status" value="1"/>
</dbReference>
<dbReference type="RefSeq" id="WP_144639872.1">
    <property type="nucleotide sequence ID" value="NZ_BNAX01000001.1"/>
</dbReference>
<keyword evidence="1 3" id="KW-0378">Hydrolase</keyword>
<sequence>MSSSQLAIDPRATAVVCVECQAGVLGENSVLPALAADARAVLPGIEKLVHSARAAGATVVHATFEGRLGAVNPGTAPLWRAIAAPTEEWAPGHPATRVLPELYAEEDLVLPRHQGLSPTWGTELLPVLRARGARTLVFAGVSLNVALVLSAGEATHEGFEVVVARDAVTATPAEYGEQMLRHTFKMLGRVLTVDELGAAWRAFPAETNAHSRTDGGRTA</sequence>
<keyword evidence="4" id="KW-1185">Reference proteome</keyword>
<dbReference type="Pfam" id="PF00857">
    <property type="entry name" value="Isochorismatase"/>
    <property type="match status" value="1"/>
</dbReference>
<evidence type="ECO:0000259" key="2">
    <source>
        <dbReference type="Pfam" id="PF00857"/>
    </source>
</evidence>
<dbReference type="InterPro" id="IPR050272">
    <property type="entry name" value="Isochorismatase-like_hydrls"/>
</dbReference>
<proteinExistence type="predicted"/>
<name>A0A558AA37_9PSEU</name>
<dbReference type="InterPro" id="IPR000868">
    <property type="entry name" value="Isochorismatase-like_dom"/>
</dbReference>
<dbReference type="AlphaFoldDB" id="A0A558AA37"/>
<dbReference type="Gene3D" id="3.40.50.850">
    <property type="entry name" value="Isochorismatase-like"/>
    <property type="match status" value="1"/>
</dbReference>
<dbReference type="Proteomes" id="UP000318578">
    <property type="component" value="Unassembled WGS sequence"/>
</dbReference>
<gene>
    <name evidence="3" type="ORF">FNH06_17965</name>
</gene>
<dbReference type="OrthoDB" id="4549719at2"/>
<dbReference type="PANTHER" id="PTHR43540:SF16">
    <property type="entry name" value="ISOCHORISMATASE-LIKE DOMAIN-CONTAINING PROTEIN"/>
    <property type="match status" value="1"/>
</dbReference>
<dbReference type="InterPro" id="IPR036380">
    <property type="entry name" value="Isochorismatase-like_sf"/>
</dbReference>